<reference evidence="2" key="1">
    <citation type="submission" date="2021-01" db="EMBL/GenBank/DDBJ databases">
        <authorList>
            <person name="Corre E."/>
            <person name="Pelletier E."/>
            <person name="Niang G."/>
            <person name="Scheremetjew M."/>
            <person name="Finn R."/>
            <person name="Kale V."/>
            <person name="Holt S."/>
            <person name="Cochrane G."/>
            <person name="Meng A."/>
            <person name="Brown T."/>
            <person name="Cohen L."/>
        </authorList>
    </citation>
    <scope>NUCLEOTIDE SEQUENCE</scope>
    <source>
        <strain evidence="2">UIO037</strain>
    </source>
</reference>
<accession>A0A7S4JD67</accession>
<dbReference type="AlphaFoldDB" id="A0A7S4JD67"/>
<dbReference type="PROSITE" id="PS50096">
    <property type="entry name" value="IQ"/>
    <property type="match status" value="2"/>
</dbReference>
<dbReference type="EMBL" id="HBKO01035794">
    <property type="protein sequence ID" value="CAE2259775.1"/>
    <property type="molecule type" value="Transcribed_RNA"/>
</dbReference>
<feature type="region of interest" description="Disordered" evidence="1">
    <location>
        <begin position="135"/>
        <end position="196"/>
    </location>
</feature>
<evidence type="ECO:0000313" key="2">
    <source>
        <dbReference type="EMBL" id="CAE2259775.1"/>
    </source>
</evidence>
<evidence type="ECO:0000256" key="1">
    <source>
        <dbReference type="SAM" id="MobiDB-lite"/>
    </source>
</evidence>
<protein>
    <submittedName>
        <fullName evidence="2">Uncharacterized protein</fullName>
    </submittedName>
</protein>
<organism evidence="2">
    <name type="scientific">Prymnesium polylepis</name>
    <dbReference type="NCBI Taxonomy" id="72548"/>
    <lineage>
        <taxon>Eukaryota</taxon>
        <taxon>Haptista</taxon>
        <taxon>Haptophyta</taxon>
        <taxon>Prymnesiophyceae</taxon>
        <taxon>Prymnesiales</taxon>
        <taxon>Prymnesiaceae</taxon>
        <taxon>Prymnesium</taxon>
    </lineage>
</organism>
<proteinExistence type="predicted"/>
<feature type="compositionally biased region" description="Low complexity" evidence="1">
    <location>
        <begin position="148"/>
        <end position="159"/>
    </location>
</feature>
<gene>
    <name evidence="2" type="ORF">CPOL0286_LOCUS16281</name>
</gene>
<feature type="compositionally biased region" description="Low complexity" evidence="1">
    <location>
        <begin position="174"/>
        <end position="185"/>
    </location>
</feature>
<name>A0A7S4JD67_9EUKA</name>
<sequence>MQSAELFLDTSGLKHILEQIYVGCCREKPDKLCPYVVEFLSDNYAKSAKQSVAQRSNHDAGTWKPMKNFVPLNKLQLEQYLDDLGMRPLLERITEKAVRLRPSNVVALAVDVACGTDDTYMDESEARAAQALQARQRGNTARKEKKQQQAAATKVQASARGRRSRKQKGPSQPAIAEEGGAVAAAPSETVEISVGS</sequence>